<evidence type="ECO:0000256" key="5">
    <source>
        <dbReference type="ARBA" id="ARBA00038020"/>
    </source>
</evidence>
<feature type="compositionally biased region" description="Acidic residues" evidence="6">
    <location>
        <begin position="208"/>
        <end position="217"/>
    </location>
</feature>
<dbReference type="InterPro" id="IPR001251">
    <property type="entry name" value="CRAL-TRIO_dom"/>
</dbReference>
<feature type="region of interest" description="Disordered" evidence="6">
    <location>
        <begin position="629"/>
        <end position="716"/>
    </location>
</feature>
<dbReference type="GO" id="GO:0015031">
    <property type="term" value="P:protein transport"/>
    <property type="evidence" value="ECO:0007669"/>
    <property type="project" value="UniProtKB-KW"/>
</dbReference>
<keyword evidence="4" id="KW-0333">Golgi apparatus</keyword>
<dbReference type="SMART" id="SM00516">
    <property type="entry name" value="SEC14"/>
    <property type="match status" value="1"/>
</dbReference>
<feature type="region of interest" description="Disordered" evidence="6">
    <location>
        <begin position="91"/>
        <end position="122"/>
    </location>
</feature>
<evidence type="ECO:0000259" key="7">
    <source>
        <dbReference type="PROSITE" id="PS50191"/>
    </source>
</evidence>
<evidence type="ECO:0000313" key="9">
    <source>
        <dbReference type="Proteomes" id="UP001341281"/>
    </source>
</evidence>
<dbReference type="PANTHER" id="PTHR45657:SF8">
    <property type="entry name" value="PHOSPHATIDYLINOSITOL_PHOSPHATIDYLCHOLINE TRANSFER PROTEIN SFH13"/>
    <property type="match status" value="1"/>
</dbReference>
<dbReference type="AlphaFoldDB" id="A0AAQ3TL98"/>
<dbReference type="Proteomes" id="UP001341281">
    <property type="component" value="Chromosome 05"/>
</dbReference>
<dbReference type="Gene3D" id="1.10.8.20">
    <property type="entry name" value="N-terminal domain of phosphatidylinositol transfer protein sec14p"/>
    <property type="match status" value="1"/>
</dbReference>
<dbReference type="Pfam" id="PF00650">
    <property type="entry name" value="CRAL_TRIO"/>
    <property type="match status" value="1"/>
</dbReference>
<dbReference type="GO" id="GO:0005886">
    <property type="term" value="C:plasma membrane"/>
    <property type="evidence" value="ECO:0007669"/>
    <property type="project" value="UniProtKB-SubCell"/>
</dbReference>
<keyword evidence="9" id="KW-1185">Reference proteome</keyword>
<evidence type="ECO:0000256" key="6">
    <source>
        <dbReference type="SAM" id="MobiDB-lite"/>
    </source>
</evidence>
<evidence type="ECO:0000256" key="3">
    <source>
        <dbReference type="ARBA" id="ARBA00022927"/>
    </source>
</evidence>
<dbReference type="CDD" id="cd00170">
    <property type="entry name" value="SEC14"/>
    <property type="match status" value="1"/>
</dbReference>
<keyword evidence="3" id="KW-0813">Transport</keyword>
<dbReference type="Pfam" id="PF03765">
    <property type="entry name" value="CRAL_TRIO_N"/>
    <property type="match status" value="1"/>
</dbReference>
<proteinExistence type="inferred from homology"/>
<dbReference type="InterPro" id="IPR036273">
    <property type="entry name" value="CRAL/TRIO_N_dom_sf"/>
</dbReference>
<dbReference type="EMBL" id="CP144749">
    <property type="protein sequence ID" value="WVZ73895.1"/>
    <property type="molecule type" value="Genomic_DNA"/>
</dbReference>
<dbReference type="PRINTS" id="PR00180">
    <property type="entry name" value="CRETINALDHBP"/>
</dbReference>
<dbReference type="InterPro" id="IPR011074">
    <property type="entry name" value="CRAL/TRIO_N_dom"/>
</dbReference>
<accession>A0AAQ3TL98</accession>
<name>A0AAQ3TL98_PASNO</name>
<feature type="compositionally biased region" description="Basic and acidic residues" evidence="6">
    <location>
        <begin position="194"/>
        <end position="207"/>
    </location>
</feature>
<dbReference type="SUPFAM" id="SSF52087">
    <property type="entry name" value="CRAL/TRIO domain"/>
    <property type="match status" value="1"/>
</dbReference>
<comment type="similarity">
    <text evidence="5">Belongs to the SFH family.</text>
</comment>
<dbReference type="FunFam" id="3.40.525.10:FF:000011">
    <property type="entry name" value="SEC14 cytosolic factor"/>
    <property type="match status" value="1"/>
</dbReference>
<dbReference type="Gene3D" id="3.40.525.10">
    <property type="entry name" value="CRAL-TRIO lipid binding domain"/>
    <property type="match status" value="1"/>
</dbReference>
<dbReference type="GO" id="GO:0000139">
    <property type="term" value="C:Golgi membrane"/>
    <property type="evidence" value="ECO:0007669"/>
    <property type="project" value="UniProtKB-SubCell"/>
</dbReference>
<comment type="subcellular location">
    <subcellularLocation>
        <location evidence="1">Cell membrane</location>
        <topology evidence="1">Peripheral membrane protein</topology>
    </subcellularLocation>
    <subcellularLocation>
        <location evidence="2">Golgi apparatus membrane</location>
        <topology evidence="2">Peripheral membrane protein</topology>
    </subcellularLocation>
</comment>
<protein>
    <recommendedName>
        <fullName evidence="7">CRAL-TRIO domain-containing protein</fullName>
    </recommendedName>
</protein>
<dbReference type="SMART" id="SM01100">
    <property type="entry name" value="CRAL_TRIO_N"/>
    <property type="match status" value="1"/>
</dbReference>
<dbReference type="SUPFAM" id="SSF46938">
    <property type="entry name" value="CRAL/TRIO N-terminal domain"/>
    <property type="match status" value="1"/>
</dbReference>
<reference evidence="8 9" key="1">
    <citation type="submission" date="2024-02" db="EMBL/GenBank/DDBJ databases">
        <title>High-quality chromosome-scale genome assembly of Pensacola bahiagrass (Paspalum notatum Flugge var. saurae).</title>
        <authorList>
            <person name="Vega J.M."/>
            <person name="Podio M."/>
            <person name="Orjuela J."/>
            <person name="Siena L.A."/>
            <person name="Pessino S.C."/>
            <person name="Combes M.C."/>
            <person name="Mariac C."/>
            <person name="Albertini E."/>
            <person name="Pupilli F."/>
            <person name="Ortiz J.P.A."/>
            <person name="Leblanc O."/>
        </authorList>
    </citation>
    <scope>NUCLEOTIDE SEQUENCE [LARGE SCALE GENOMIC DNA]</scope>
    <source>
        <strain evidence="8">R1</strain>
        <tissue evidence="8">Leaf</tissue>
    </source>
</reference>
<organism evidence="8 9">
    <name type="scientific">Paspalum notatum var. saurae</name>
    <dbReference type="NCBI Taxonomy" id="547442"/>
    <lineage>
        <taxon>Eukaryota</taxon>
        <taxon>Viridiplantae</taxon>
        <taxon>Streptophyta</taxon>
        <taxon>Embryophyta</taxon>
        <taxon>Tracheophyta</taxon>
        <taxon>Spermatophyta</taxon>
        <taxon>Magnoliopsida</taxon>
        <taxon>Liliopsida</taxon>
        <taxon>Poales</taxon>
        <taxon>Poaceae</taxon>
        <taxon>PACMAD clade</taxon>
        <taxon>Panicoideae</taxon>
        <taxon>Andropogonodae</taxon>
        <taxon>Paspaleae</taxon>
        <taxon>Paspalinae</taxon>
        <taxon>Paspalum</taxon>
    </lineage>
</organism>
<evidence type="ECO:0000313" key="8">
    <source>
        <dbReference type="EMBL" id="WVZ73895.1"/>
    </source>
</evidence>
<keyword evidence="3" id="KW-0653">Protein transport</keyword>
<evidence type="ECO:0000256" key="1">
    <source>
        <dbReference type="ARBA" id="ARBA00004202"/>
    </source>
</evidence>
<gene>
    <name evidence="8" type="ORF">U9M48_022151</name>
</gene>
<dbReference type="PROSITE" id="PS50191">
    <property type="entry name" value="CRAL_TRIO"/>
    <property type="match status" value="1"/>
</dbReference>
<dbReference type="PANTHER" id="PTHR45657">
    <property type="entry name" value="CRAL-TRIO DOMAIN-CONTAINING PROTEIN YKL091C-RELATED"/>
    <property type="match status" value="1"/>
</dbReference>
<evidence type="ECO:0000256" key="2">
    <source>
        <dbReference type="ARBA" id="ARBA00004395"/>
    </source>
</evidence>
<feature type="compositionally biased region" description="Polar residues" evidence="6">
    <location>
        <begin position="95"/>
        <end position="106"/>
    </location>
</feature>
<feature type="domain" description="CRAL-TRIO" evidence="7">
    <location>
        <begin position="389"/>
        <end position="563"/>
    </location>
</feature>
<evidence type="ECO:0000256" key="4">
    <source>
        <dbReference type="ARBA" id="ARBA00023034"/>
    </source>
</evidence>
<feature type="compositionally biased region" description="Polar residues" evidence="6">
    <location>
        <begin position="668"/>
        <end position="686"/>
    </location>
</feature>
<dbReference type="InterPro" id="IPR051026">
    <property type="entry name" value="PI/PC_transfer"/>
</dbReference>
<feature type="region of interest" description="Disordered" evidence="6">
    <location>
        <begin position="194"/>
        <end position="217"/>
    </location>
</feature>
<sequence>MGAKGMLQRGWFRIKGIPDDQRSIKTIAKVGGLVGKVMKIDEKSRFGHDYVRARIACRDVTQVLGSVESTVELYLYDLQFKRRKINRAKRRSEGLNLNPSKSSMTTEKLLSPKDKPKDLVGNTDNLEMLQDDEVVNATQESGVEDLSQPETSHTEDSVALSIKVGVVVNENTSASIDSMKNLENARNLLAKKQKEIDNKEKGDKIQSEEWDQDDKSEADDFVVVESKKNVGVQAAVCTESVIGQESNVDGIEISICNDERRDRTDAEISEDEPRHTRMRSLRKKALHASTRLTHSLKKRGKRKVDCRVPRISIEDVRDAEEEQAVSSFREALFARGLLPVKHDDYHMMLRFLKARKFDFEKAAQMWADMLQWRKEFGTDTIFEDFEFHELEDVLQYYPHGYHGVDKEGRPVYIELLGKVEPNKLIQITTVDRYIKYHVQEFERAFREKFPACSISAKRHIDTTTTILDVHGVGWKNFSKIARDLVRCMQKIDGDYYPETLHQMFIVNAGPGFKLIWSTVKGLLDPKTSSKIHVLGTKYQSRLLEAIDASQLPEYFGGSCTCSNHGGCLRSNKGPWSDPSIMKLVHSMEALKEVGQVSDIEETITGSVRLRALKASLTILSFHLPERISDTSNAESGSDVDDLGSPVAPEDVEYPSLAPVREEVKSCSVRESGSTTYSGSDGMSHTANKAVGSNRRYNSAGDEVRQSNTEHGSLPDGGLPVPDCLMLNHGFKPAGRRVPNDGVGNADGMLKHLSRKVVAVFLKLLSLLRFFIRRRQHLENVHSPTAPVPSSQADLHTIIKEDRVNPCLERLDRLESMFNQLSRKPPELPQDKDRAIQDSFDRIKSIEFDLEKTKKVLHATVIKQMQMAETLEAAKESDLRRRKFCT</sequence>
<dbReference type="InterPro" id="IPR036865">
    <property type="entry name" value="CRAL-TRIO_dom_sf"/>
</dbReference>